<evidence type="ECO:0000256" key="2">
    <source>
        <dbReference type="ARBA" id="ARBA00022946"/>
    </source>
</evidence>
<dbReference type="InterPro" id="IPR002885">
    <property type="entry name" value="PPR_rpt"/>
</dbReference>
<dbReference type="OrthoDB" id="185373at2759"/>
<dbReference type="Proteomes" id="UP000244336">
    <property type="component" value="Chromosome 1"/>
</dbReference>
<gene>
    <name evidence="5" type="ORF">GQ55_1G273400</name>
</gene>
<dbReference type="FunFam" id="1.25.40.10:FF:000090">
    <property type="entry name" value="Pentatricopeptide repeat-containing protein, chloroplastic"/>
    <property type="match status" value="1"/>
</dbReference>
<feature type="repeat" description="PPR" evidence="3">
    <location>
        <begin position="169"/>
        <end position="203"/>
    </location>
</feature>
<evidence type="ECO:0000313" key="6">
    <source>
        <dbReference type="Proteomes" id="UP000244336"/>
    </source>
</evidence>
<dbReference type="Gene3D" id="1.25.40.10">
    <property type="entry name" value="Tetratricopeptide repeat domain"/>
    <property type="match status" value="4"/>
</dbReference>
<evidence type="ECO:0000256" key="3">
    <source>
        <dbReference type="PROSITE-ProRule" id="PRU00708"/>
    </source>
</evidence>
<sequence>MIVMILRKLVSLILDGAWPCARATAAAHAAAVKAGHAVDVFLSNHLIVSYAGSGLLDAARRVFDGMPRRNLVSWSALISCCARAGRPELALELFARMRGARPNEHVYASVTRSCAALSALAAGAQVHGHAVKSGFLDASFVANSIASMYMKCGCFDEGYDVFRTLAEPTVVSYNATISGLAASAQPEKGLEVFRLMKLRGLRPDRFSYAAALGICSDLENPNIGAALHCDTVKIGLDVTAFVGNVILDMYSKHGTITEAEQVFFSVEEKDAVTWNTYIAAHSRHGGYIEALMLFKDMLDTDVCPDNFTYASALAACAELSLIRHGGQVHCHLIRSREDSDVAVGNAIISMYASCGHMVHALRAFDQLRGRNLCSWNTLISGFGKQGRAREAIETFERMKEAGIAPDSITFTGLLAACNHAGSVDQGMEYFSSMSGTYGVSPGAEHVSCVADLLGRAGRLKEAEDHVLASASRDDPVALGSLLSASRVHGDADVGERAAARLLALGPATTSPYVLLSQLHAAGGRRGGAAEAWRMLRCSAARKKDAGLSVVDFR</sequence>
<evidence type="ECO:0000313" key="5">
    <source>
        <dbReference type="EMBL" id="PUZ76239.1"/>
    </source>
</evidence>
<evidence type="ECO:0000256" key="1">
    <source>
        <dbReference type="ARBA" id="ARBA00022737"/>
    </source>
</evidence>
<dbReference type="GO" id="GO:0003723">
    <property type="term" value="F:RNA binding"/>
    <property type="evidence" value="ECO:0007669"/>
    <property type="project" value="InterPro"/>
</dbReference>
<accession>A0A2T7F834</accession>
<evidence type="ECO:0008006" key="7">
    <source>
        <dbReference type="Google" id="ProtNLM"/>
    </source>
</evidence>
<dbReference type="FunFam" id="1.25.40.10:FF:000351">
    <property type="entry name" value="Pentatricopeptide repeat-containing protein"/>
    <property type="match status" value="1"/>
</dbReference>
<evidence type="ECO:0000256" key="4">
    <source>
        <dbReference type="SAM" id="SignalP"/>
    </source>
</evidence>
<keyword evidence="1" id="KW-0677">Repeat</keyword>
<dbReference type="InterPro" id="IPR011990">
    <property type="entry name" value="TPR-like_helical_dom_sf"/>
</dbReference>
<keyword evidence="6" id="KW-1185">Reference proteome</keyword>
<dbReference type="AlphaFoldDB" id="A0A2T7F834"/>
<dbReference type="GO" id="GO:0009451">
    <property type="term" value="P:RNA modification"/>
    <property type="evidence" value="ECO:0007669"/>
    <property type="project" value="InterPro"/>
</dbReference>
<dbReference type="Gramene" id="PUZ76239">
    <property type="protein sequence ID" value="PUZ76239"/>
    <property type="gene ID" value="GQ55_1G273400"/>
</dbReference>
<dbReference type="InterPro" id="IPR046960">
    <property type="entry name" value="PPR_At4g14850-like_plant"/>
</dbReference>
<reference evidence="5 6" key="1">
    <citation type="submission" date="2018-04" db="EMBL/GenBank/DDBJ databases">
        <title>WGS assembly of Panicum hallii var. hallii HAL2.</title>
        <authorList>
            <person name="Lovell J."/>
            <person name="Jenkins J."/>
            <person name="Lowry D."/>
            <person name="Mamidi S."/>
            <person name="Sreedasyam A."/>
            <person name="Weng X."/>
            <person name="Barry K."/>
            <person name="Bonette J."/>
            <person name="Campitelli B."/>
            <person name="Daum C."/>
            <person name="Gordon S."/>
            <person name="Gould B."/>
            <person name="Lipzen A."/>
            <person name="MacQueen A."/>
            <person name="Palacio-Mejia J."/>
            <person name="Plott C."/>
            <person name="Shakirov E."/>
            <person name="Shu S."/>
            <person name="Yoshinaga Y."/>
            <person name="Zane M."/>
            <person name="Rokhsar D."/>
            <person name="Grimwood J."/>
            <person name="Schmutz J."/>
            <person name="Juenger T."/>
        </authorList>
    </citation>
    <scope>NUCLEOTIDE SEQUENCE [LARGE SCALE GENOMIC DNA]</scope>
    <source>
        <strain evidence="6">cv. HAL2</strain>
    </source>
</reference>
<keyword evidence="4" id="KW-0732">Signal</keyword>
<dbReference type="PANTHER" id="PTHR47926">
    <property type="entry name" value="PENTATRICOPEPTIDE REPEAT-CONTAINING PROTEIN"/>
    <property type="match status" value="1"/>
</dbReference>
<dbReference type="PROSITE" id="PS51375">
    <property type="entry name" value="PPR"/>
    <property type="match status" value="4"/>
</dbReference>
<feature type="signal peptide" evidence="4">
    <location>
        <begin position="1"/>
        <end position="23"/>
    </location>
</feature>
<feature type="repeat" description="PPR" evidence="3">
    <location>
        <begin position="371"/>
        <end position="405"/>
    </location>
</feature>
<dbReference type="Pfam" id="PF13041">
    <property type="entry name" value="PPR_2"/>
    <property type="match status" value="3"/>
</dbReference>
<dbReference type="EMBL" id="CM009749">
    <property type="protein sequence ID" value="PUZ76239.1"/>
    <property type="molecule type" value="Genomic_DNA"/>
</dbReference>
<name>A0A2T7F834_9POAL</name>
<dbReference type="NCBIfam" id="TIGR00756">
    <property type="entry name" value="PPR"/>
    <property type="match status" value="4"/>
</dbReference>
<feature type="repeat" description="PPR" evidence="3">
    <location>
        <begin position="70"/>
        <end position="100"/>
    </location>
</feature>
<feature type="chain" id="PRO_5015489285" description="Pentacotripeptide-repeat region of PRORP domain-containing protein" evidence="4">
    <location>
        <begin position="24"/>
        <end position="553"/>
    </location>
</feature>
<feature type="repeat" description="PPR" evidence="3">
    <location>
        <begin position="270"/>
        <end position="304"/>
    </location>
</feature>
<protein>
    <recommendedName>
        <fullName evidence="7">Pentacotripeptide-repeat region of PRORP domain-containing protein</fullName>
    </recommendedName>
</protein>
<organism evidence="5 6">
    <name type="scientific">Panicum hallii var. hallii</name>
    <dbReference type="NCBI Taxonomy" id="1504633"/>
    <lineage>
        <taxon>Eukaryota</taxon>
        <taxon>Viridiplantae</taxon>
        <taxon>Streptophyta</taxon>
        <taxon>Embryophyta</taxon>
        <taxon>Tracheophyta</taxon>
        <taxon>Spermatophyta</taxon>
        <taxon>Magnoliopsida</taxon>
        <taxon>Liliopsida</taxon>
        <taxon>Poales</taxon>
        <taxon>Poaceae</taxon>
        <taxon>PACMAD clade</taxon>
        <taxon>Panicoideae</taxon>
        <taxon>Panicodae</taxon>
        <taxon>Paniceae</taxon>
        <taxon>Panicinae</taxon>
        <taxon>Panicum</taxon>
        <taxon>Panicum sect. Panicum</taxon>
    </lineage>
</organism>
<keyword evidence="2" id="KW-0809">Transit peptide</keyword>
<dbReference type="Pfam" id="PF01535">
    <property type="entry name" value="PPR"/>
    <property type="match status" value="3"/>
</dbReference>
<proteinExistence type="predicted"/>
<dbReference type="PANTHER" id="PTHR47926:SF452">
    <property type="entry name" value="PENTATRICOPEPTIDE REPEAT-CONTAINING PROTEIN"/>
    <property type="match status" value="1"/>
</dbReference>